<organism evidence="10 11">
    <name type="scientific">Methanosarcina horonobensis HB-1 = JCM 15518</name>
    <dbReference type="NCBI Taxonomy" id="1434110"/>
    <lineage>
        <taxon>Archaea</taxon>
        <taxon>Methanobacteriati</taxon>
        <taxon>Methanobacteriota</taxon>
        <taxon>Stenosarchaea group</taxon>
        <taxon>Methanomicrobia</taxon>
        <taxon>Methanosarcinales</taxon>
        <taxon>Methanosarcinaceae</taxon>
        <taxon>Methanosarcina</taxon>
    </lineage>
</organism>
<feature type="coiled-coil region" evidence="7">
    <location>
        <begin position="265"/>
        <end position="303"/>
    </location>
</feature>
<dbReference type="InterPro" id="IPR029016">
    <property type="entry name" value="GAF-like_dom_sf"/>
</dbReference>
<dbReference type="EMBL" id="CP009516">
    <property type="protein sequence ID" value="AKB78815.1"/>
    <property type="molecule type" value="Genomic_DNA"/>
</dbReference>
<feature type="domain" description="PAC" evidence="9">
    <location>
        <begin position="398"/>
        <end position="451"/>
    </location>
</feature>
<dbReference type="PROSITE" id="PS50109">
    <property type="entry name" value="HIS_KIN"/>
    <property type="match status" value="1"/>
</dbReference>
<evidence type="ECO:0000256" key="7">
    <source>
        <dbReference type="SAM" id="Coils"/>
    </source>
</evidence>
<keyword evidence="6" id="KW-0902">Two-component regulatory system</keyword>
<protein>
    <submittedName>
        <fullName evidence="10">Sensory transduction histidine kinase</fullName>
    </submittedName>
</protein>
<dbReference type="InterPro" id="IPR003594">
    <property type="entry name" value="HATPase_dom"/>
</dbReference>
<dbReference type="STRING" id="1434110.MSHOH_2332"/>
<dbReference type="PANTHER" id="PTHR43065">
    <property type="entry name" value="SENSOR HISTIDINE KINASE"/>
    <property type="match status" value="1"/>
</dbReference>
<dbReference type="NCBIfam" id="TIGR00229">
    <property type="entry name" value="sensory_box"/>
    <property type="match status" value="1"/>
</dbReference>
<dbReference type="InterPro" id="IPR036890">
    <property type="entry name" value="HATPase_C_sf"/>
</dbReference>
<dbReference type="InterPro" id="IPR003018">
    <property type="entry name" value="GAF"/>
</dbReference>
<dbReference type="SUPFAM" id="SSF55781">
    <property type="entry name" value="GAF domain-like"/>
    <property type="match status" value="1"/>
</dbReference>
<dbReference type="InterPro" id="IPR000014">
    <property type="entry name" value="PAS"/>
</dbReference>
<evidence type="ECO:0000256" key="2">
    <source>
        <dbReference type="ARBA" id="ARBA00022679"/>
    </source>
</evidence>
<dbReference type="Proteomes" id="UP000033101">
    <property type="component" value="Chromosome"/>
</dbReference>
<dbReference type="SMART" id="SM00091">
    <property type="entry name" value="PAS"/>
    <property type="match status" value="2"/>
</dbReference>
<keyword evidence="11" id="KW-1185">Reference proteome</keyword>
<dbReference type="GO" id="GO:0000160">
    <property type="term" value="P:phosphorelay signal transduction system"/>
    <property type="evidence" value="ECO:0007669"/>
    <property type="project" value="UniProtKB-KW"/>
</dbReference>
<dbReference type="Pfam" id="PF00989">
    <property type="entry name" value="PAS"/>
    <property type="match status" value="1"/>
</dbReference>
<keyword evidence="2" id="KW-0808">Transferase</keyword>
<keyword evidence="3" id="KW-0547">Nucleotide-binding</keyword>
<evidence type="ECO:0000313" key="10">
    <source>
        <dbReference type="EMBL" id="AKB78815.1"/>
    </source>
</evidence>
<dbReference type="SUPFAM" id="SSF55785">
    <property type="entry name" value="PYP-like sensor domain (PAS domain)"/>
    <property type="match status" value="1"/>
</dbReference>
<feature type="domain" description="Histidine kinase" evidence="8">
    <location>
        <begin position="459"/>
        <end position="671"/>
    </location>
</feature>
<dbReference type="InterPro" id="IPR005467">
    <property type="entry name" value="His_kinase_dom"/>
</dbReference>
<dbReference type="InterPro" id="IPR000700">
    <property type="entry name" value="PAS-assoc_C"/>
</dbReference>
<evidence type="ECO:0000256" key="5">
    <source>
        <dbReference type="ARBA" id="ARBA00022840"/>
    </source>
</evidence>
<dbReference type="KEGG" id="mhor:MSHOH_2332"/>
<gene>
    <name evidence="10" type="ORF">MSHOH_2332</name>
</gene>
<keyword evidence="1" id="KW-0597">Phosphoprotein</keyword>
<evidence type="ECO:0000259" key="9">
    <source>
        <dbReference type="PROSITE" id="PS50113"/>
    </source>
</evidence>
<dbReference type="AlphaFoldDB" id="A0A0E3WUW2"/>
<proteinExistence type="predicted"/>
<evidence type="ECO:0000256" key="3">
    <source>
        <dbReference type="ARBA" id="ARBA00022741"/>
    </source>
</evidence>
<sequence length="678" mass="77918">MEYSTKEEKMEQLTFQNPNPVLRAGADGEITYSNPAGETLLNKWDIKVGEKLPHSIEDLIRRVITRNDPEKTEIRVGKKVYLLAFYPVPEKECVNIYGYNVSGHKRLGEKLRIKEKQYDALHTIGRMALKCESLQAFMDESVRLIARTMNLEFCKILELTPDGNFLLRAGTGWKPDFVGKMEVKGGKWSQAGYTTFSKVPVIVKDFAEESRFEAPEILKAHNITSGITVIIGNVEKPFGVLGVHSTKKRKFTADETYFLNSVAFVIAEVIERRHAEEELRQYKEKLEELVKERTSELTKTNEQLFNEISIRKQVEQDLQNSIYFLETFLDTIPSPVFYRNLEGVYQGCNEIFARHILGLSKEEVIGHSMYDFRDQYSEETLNKSVYYDSILLKEGKSLPHELKIKCAIDGKLRDFLVHKAIYSNIAGEVIGIVGIMLDITERKKAEKALLKTEEIRKKEIHHRIKNNLQVISSLLSLQADHFSDRRVKESFHDSQNRVISMSLIHEELYRTGETGDVETFDFKAYIQKLASELFRSYVVGNKNIHLKLDMESAFLGMDTGIPLGIIINELVSNSLKHAFPTERDGEVQIKLHRLHIDENRESNRDQDRCDVSEFLLIVSDNGIGLPENIDFRHTSSLGLQLVNILVDQIEGNIELKRGKGTEFRIKFREKTCFEKKVI</sequence>
<evidence type="ECO:0000259" key="8">
    <source>
        <dbReference type="PROSITE" id="PS50109"/>
    </source>
</evidence>
<evidence type="ECO:0000256" key="1">
    <source>
        <dbReference type="ARBA" id="ARBA00022553"/>
    </source>
</evidence>
<reference evidence="10 11" key="1">
    <citation type="submission" date="2014-07" db="EMBL/GenBank/DDBJ databases">
        <title>Methanogenic archaea and the global carbon cycle.</title>
        <authorList>
            <person name="Henriksen J.R."/>
            <person name="Luke J."/>
            <person name="Reinhart S."/>
            <person name="Benedict M.N."/>
            <person name="Youngblut N.D."/>
            <person name="Metcalf M.E."/>
            <person name="Whitaker R.J."/>
            <person name="Metcalf W.W."/>
        </authorList>
    </citation>
    <scope>NUCLEOTIDE SEQUENCE [LARGE SCALE GENOMIC DNA]</scope>
    <source>
        <strain evidence="10 11">HB-1</strain>
    </source>
</reference>
<dbReference type="Pfam" id="PF02518">
    <property type="entry name" value="HATPase_c"/>
    <property type="match status" value="1"/>
</dbReference>
<dbReference type="CDD" id="cd00130">
    <property type="entry name" value="PAS"/>
    <property type="match status" value="1"/>
</dbReference>
<dbReference type="PROSITE" id="PS50113">
    <property type="entry name" value="PAC"/>
    <property type="match status" value="1"/>
</dbReference>
<dbReference type="Gene3D" id="3.30.450.20">
    <property type="entry name" value="PAS domain"/>
    <property type="match status" value="1"/>
</dbReference>
<dbReference type="Gene3D" id="3.30.450.40">
    <property type="match status" value="1"/>
</dbReference>
<dbReference type="Pfam" id="PF13492">
    <property type="entry name" value="GAF_3"/>
    <property type="match status" value="1"/>
</dbReference>
<evidence type="ECO:0000313" key="11">
    <source>
        <dbReference type="Proteomes" id="UP000033101"/>
    </source>
</evidence>
<keyword evidence="5" id="KW-0067">ATP-binding</keyword>
<keyword evidence="4 10" id="KW-0418">Kinase</keyword>
<dbReference type="Pfam" id="PF07568">
    <property type="entry name" value="HisKA_2"/>
    <property type="match status" value="1"/>
</dbReference>
<dbReference type="GeneID" id="24831601"/>
<dbReference type="InterPro" id="IPR011495">
    <property type="entry name" value="Sig_transdc_His_kin_sub2_dim/P"/>
</dbReference>
<dbReference type="GO" id="GO:0006355">
    <property type="term" value="P:regulation of DNA-templated transcription"/>
    <property type="evidence" value="ECO:0007669"/>
    <property type="project" value="InterPro"/>
</dbReference>
<dbReference type="GO" id="GO:0016301">
    <property type="term" value="F:kinase activity"/>
    <property type="evidence" value="ECO:0007669"/>
    <property type="project" value="UniProtKB-KW"/>
</dbReference>
<dbReference type="PANTHER" id="PTHR43065:SF23">
    <property type="entry name" value="SENSOR HISTIDINE KINASE PDTAS"/>
    <property type="match status" value="1"/>
</dbReference>
<dbReference type="PATRIC" id="fig|1434110.4.peg.2984"/>
<dbReference type="SUPFAM" id="SSF55874">
    <property type="entry name" value="ATPase domain of HSP90 chaperone/DNA topoisomerase II/histidine kinase"/>
    <property type="match status" value="1"/>
</dbReference>
<keyword evidence="7" id="KW-0175">Coiled coil</keyword>
<name>A0A0E3WUW2_9EURY</name>
<dbReference type="SMART" id="SM00387">
    <property type="entry name" value="HATPase_c"/>
    <property type="match status" value="1"/>
</dbReference>
<evidence type="ECO:0000256" key="6">
    <source>
        <dbReference type="ARBA" id="ARBA00023012"/>
    </source>
</evidence>
<dbReference type="RefSeq" id="WP_239450954.1">
    <property type="nucleotide sequence ID" value="NZ_CP009516.1"/>
</dbReference>
<dbReference type="GO" id="GO:0005524">
    <property type="term" value="F:ATP binding"/>
    <property type="evidence" value="ECO:0007669"/>
    <property type="project" value="UniProtKB-KW"/>
</dbReference>
<dbReference type="Gene3D" id="3.30.565.10">
    <property type="entry name" value="Histidine kinase-like ATPase, C-terminal domain"/>
    <property type="match status" value="1"/>
</dbReference>
<accession>A0A0E3WUW2</accession>
<dbReference type="HOGENOM" id="CLU_000445_114_57_2"/>
<evidence type="ECO:0000256" key="4">
    <source>
        <dbReference type="ARBA" id="ARBA00022777"/>
    </source>
</evidence>
<dbReference type="InterPro" id="IPR035965">
    <property type="entry name" value="PAS-like_dom_sf"/>
</dbReference>
<dbReference type="InterPro" id="IPR013767">
    <property type="entry name" value="PAS_fold"/>
</dbReference>
<dbReference type="SMART" id="SM00065">
    <property type="entry name" value="GAF"/>
    <property type="match status" value="1"/>
</dbReference>